<proteinExistence type="inferred from homology"/>
<dbReference type="PANTHER" id="PTHR30193">
    <property type="entry name" value="ABC TRANSPORTER PERMEASE PROTEIN"/>
    <property type="match status" value="1"/>
</dbReference>
<keyword evidence="4 7" id="KW-0812">Transmembrane</keyword>
<feature type="transmembrane region" description="Helical" evidence="7">
    <location>
        <begin position="98"/>
        <end position="119"/>
    </location>
</feature>
<keyword evidence="5 7" id="KW-1133">Transmembrane helix</keyword>
<evidence type="ECO:0000256" key="6">
    <source>
        <dbReference type="ARBA" id="ARBA00023136"/>
    </source>
</evidence>
<dbReference type="CDD" id="cd06261">
    <property type="entry name" value="TM_PBP2"/>
    <property type="match status" value="1"/>
</dbReference>
<feature type="transmembrane region" description="Helical" evidence="7">
    <location>
        <begin position="35"/>
        <end position="62"/>
    </location>
</feature>
<evidence type="ECO:0000259" key="8">
    <source>
        <dbReference type="PROSITE" id="PS50928"/>
    </source>
</evidence>
<protein>
    <submittedName>
        <fullName evidence="9">Sugar ABC transporter permease</fullName>
    </submittedName>
</protein>
<keyword evidence="2 7" id="KW-0813">Transport</keyword>
<feature type="transmembrane region" description="Helical" evidence="7">
    <location>
        <begin position="285"/>
        <end position="305"/>
    </location>
</feature>
<evidence type="ECO:0000256" key="2">
    <source>
        <dbReference type="ARBA" id="ARBA00022448"/>
    </source>
</evidence>
<dbReference type="InterPro" id="IPR051393">
    <property type="entry name" value="ABC_transporter_permease"/>
</dbReference>
<dbReference type="SUPFAM" id="SSF161098">
    <property type="entry name" value="MetI-like"/>
    <property type="match status" value="1"/>
</dbReference>
<dbReference type="GO" id="GO:0055085">
    <property type="term" value="P:transmembrane transport"/>
    <property type="evidence" value="ECO:0007669"/>
    <property type="project" value="InterPro"/>
</dbReference>
<sequence>MTQVTEPPSVAPSAPAPAKAIRGTWRHRGRRRQAFWGYAFIAPNFLGIAAFLLLPIVISLGLSFTSWDMVSDPEFVGLDNYQRMAGDAQLWVSLRNTAALALMSIPLGIAASLGLALALNRKLRGINIFRAAFFLPVIASMVAVAMVWRWVYNSEFGLLNQFLESIGIPGQNWLTDPDLVLPSLVLVMVWKSMGYNMVLFLAGLRAIPRHLYEAAELDGANAWQQFRNVTLPLLTPTMFFVTVMSIIGSFQVFDVVYIMTGGGPGDASRVYYYWLWQNAFEFFRMGYASAMAWLLFVILFVATLIQMRFIGRRVQYEMG</sequence>
<keyword evidence="6 7" id="KW-0472">Membrane</keyword>
<dbReference type="InterPro" id="IPR035906">
    <property type="entry name" value="MetI-like_sf"/>
</dbReference>
<dbReference type="Gene3D" id="1.10.3720.10">
    <property type="entry name" value="MetI-like"/>
    <property type="match status" value="1"/>
</dbReference>
<feature type="transmembrane region" description="Helical" evidence="7">
    <location>
        <begin position="179"/>
        <end position="202"/>
    </location>
</feature>
<evidence type="ECO:0000313" key="9">
    <source>
        <dbReference type="EMBL" id="MBO1752130.1"/>
    </source>
</evidence>
<dbReference type="RefSeq" id="WP_208055814.1">
    <property type="nucleotide sequence ID" value="NZ_JAGEMK010000004.1"/>
</dbReference>
<evidence type="ECO:0000256" key="4">
    <source>
        <dbReference type="ARBA" id="ARBA00022692"/>
    </source>
</evidence>
<evidence type="ECO:0000256" key="3">
    <source>
        <dbReference type="ARBA" id="ARBA00022475"/>
    </source>
</evidence>
<comment type="subcellular location">
    <subcellularLocation>
        <location evidence="1 7">Cell membrane</location>
        <topology evidence="1 7">Multi-pass membrane protein</topology>
    </subcellularLocation>
</comment>
<keyword evidence="3" id="KW-1003">Cell membrane</keyword>
<dbReference type="AlphaFoldDB" id="A0A939LSY2"/>
<dbReference type="Proteomes" id="UP000664209">
    <property type="component" value="Unassembled WGS sequence"/>
</dbReference>
<organism evidence="9 10">
    <name type="scientific">Actinotalea soli</name>
    <dbReference type="NCBI Taxonomy" id="2819234"/>
    <lineage>
        <taxon>Bacteria</taxon>
        <taxon>Bacillati</taxon>
        <taxon>Actinomycetota</taxon>
        <taxon>Actinomycetes</taxon>
        <taxon>Micrococcales</taxon>
        <taxon>Cellulomonadaceae</taxon>
        <taxon>Actinotalea</taxon>
    </lineage>
</organism>
<evidence type="ECO:0000256" key="7">
    <source>
        <dbReference type="RuleBase" id="RU363032"/>
    </source>
</evidence>
<evidence type="ECO:0000313" key="10">
    <source>
        <dbReference type="Proteomes" id="UP000664209"/>
    </source>
</evidence>
<dbReference type="PROSITE" id="PS50928">
    <property type="entry name" value="ABC_TM1"/>
    <property type="match status" value="1"/>
</dbReference>
<evidence type="ECO:0000256" key="1">
    <source>
        <dbReference type="ARBA" id="ARBA00004651"/>
    </source>
</evidence>
<dbReference type="GO" id="GO:0005886">
    <property type="term" value="C:plasma membrane"/>
    <property type="evidence" value="ECO:0007669"/>
    <property type="project" value="UniProtKB-SubCell"/>
</dbReference>
<accession>A0A939LSY2</accession>
<gene>
    <name evidence="9" type="ORF">J4G33_09975</name>
</gene>
<reference evidence="9" key="1">
    <citation type="submission" date="2021-03" db="EMBL/GenBank/DDBJ databases">
        <title>Actinotalea soli sp. nov., isolated from soil.</title>
        <authorList>
            <person name="Ping W."/>
            <person name="Zhang J."/>
        </authorList>
    </citation>
    <scope>NUCLEOTIDE SEQUENCE</scope>
    <source>
        <strain evidence="9">BY-33</strain>
    </source>
</reference>
<dbReference type="Pfam" id="PF00528">
    <property type="entry name" value="BPD_transp_1"/>
    <property type="match status" value="1"/>
</dbReference>
<name>A0A939LSY2_9CELL</name>
<feature type="transmembrane region" description="Helical" evidence="7">
    <location>
        <begin position="131"/>
        <end position="151"/>
    </location>
</feature>
<dbReference type="PANTHER" id="PTHR30193:SF37">
    <property type="entry name" value="INNER MEMBRANE ABC TRANSPORTER PERMEASE PROTEIN YCJO"/>
    <property type="match status" value="1"/>
</dbReference>
<feature type="transmembrane region" description="Helical" evidence="7">
    <location>
        <begin position="233"/>
        <end position="253"/>
    </location>
</feature>
<dbReference type="InterPro" id="IPR000515">
    <property type="entry name" value="MetI-like"/>
</dbReference>
<dbReference type="EMBL" id="JAGEMK010000004">
    <property type="protein sequence ID" value="MBO1752130.1"/>
    <property type="molecule type" value="Genomic_DNA"/>
</dbReference>
<evidence type="ECO:0000256" key="5">
    <source>
        <dbReference type="ARBA" id="ARBA00022989"/>
    </source>
</evidence>
<keyword evidence="10" id="KW-1185">Reference proteome</keyword>
<feature type="domain" description="ABC transmembrane type-1" evidence="8">
    <location>
        <begin position="94"/>
        <end position="306"/>
    </location>
</feature>
<comment type="caution">
    <text evidence="9">The sequence shown here is derived from an EMBL/GenBank/DDBJ whole genome shotgun (WGS) entry which is preliminary data.</text>
</comment>
<comment type="similarity">
    <text evidence="7">Belongs to the binding-protein-dependent transport system permease family.</text>
</comment>